<reference evidence="1 2" key="1">
    <citation type="journal article" date="2014" name="Science">
        <title>Plant genetics. Early allopolyploid evolution in the post-Neolithic Brassica napus oilseed genome.</title>
        <authorList>
            <person name="Chalhoub B."/>
            <person name="Denoeud F."/>
            <person name="Liu S."/>
            <person name="Parkin I.A."/>
            <person name="Tang H."/>
            <person name="Wang X."/>
            <person name="Chiquet J."/>
            <person name="Belcram H."/>
            <person name="Tong C."/>
            <person name="Samans B."/>
            <person name="Correa M."/>
            <person name="Da Silva C."/>
            <person name="Just J."/>
            <person name="Falentin C."/>
            <person name="Koh C.S."/>
            <person name="Le Clainche I."/>
            <person name="Bernard M."/>
            <person name="Bento P."/>
            <person name="Noel B."/>
            <person name="Labadie K."/>
            <person name="Alberti A."/>
            <person name="Charles M."/>
            <person name="Arnaud D."/>
            <person name="Guo H."/>
            <person name="Daviaud C."/>
            <person name="Alamery S."/>
            <person name="Jabbari K."/>
            <person name="Zhao M."/>
            <person name="Edger P.P."/>
            <person name="Chelaifa H."/>
            <person name="Tack D."/>
            <person name="Lassalle G."/>
            <person name="Mestiri I."/>
            <person name="Schnel N."/>
            <person name="Le Paslier M.C."/>
            <person name="Fan G."/>
            <person name="Renault V."/>
            <person name="Bayer P.E."/>
            <person name="Golicz A.A."/>
            <person name="Manoli S."/>
            <person name="Lee T.H."/>
            <person name="Thi V.H."/>
            <person name="Chalabi S."/>
            <person name="Hu Q."/>
            <person name="Fan C."/>
            <person name="Tollenaere R."/>
            <person name="Lu Y."/>
            <person name="Battail C."/>
            <person name="Shen J."/>
            <person name="Sidebottom C.H."/>
            <person name="Wang X."/>
            <person name="Canaguier A."/>
            <person name="Chauveau A."/>
            <person name="Berard A."/>
            <person name="Deniot G."/>
            <person name="Guan M."/>
            <person name="Liu Z."/>
            <person name="Sun F."/>
            <person name="Lim Y.P."/>
            <person name="Lyons E."/>
            <person name="Town C.D."/>
            <person name="Bancroft I."/>
            <person name="Wang X."/>
            <person name="Meng J."/>
            <person name="Ma J."/>
            <person name="Pires J.C."/>
            <person name="King G.J."/>
            <person name="Brunel D."/>
            <person name="Delourme R."/>
            <person name="Renard M."/>
            <person name="Aury J.M."/>
            <person name="Adams K.L."/>
            <person name="Batley J."/>
            <person name="Snowdon R.J."/>
            <person name="Tost J."/>
            <person name="Edwards D."/>
            <person name="Zhou Y."/>
            <person name="Hua W."/>
            <person name="Sharpe A.G."/>
            <person name="Paterson A.H."/>
            <person name="Guan C."/>
            <person name="Wincker P."/>
        </authorList>
    </citation>
    <scope>NUCLEOTIDE SEQUENCE [LARGE SCALE GENOMIC DNA]</scope>
    <source>
        <strain evidence="2">cv. Darmor-bzh</strain>
    </source>
</reference>
<name>A0A078HED3_BRANA</name>
<keyword evidence="2" id="KW-1185">Reference proteome</keyword>
<dbReference type="AlphaFoldDB" id="A0A078HED3"/>
<accession>A0A078HED3</accession>
<dbReference type="Proteomes" id="UP000028999">
    <property type="component" value="Unassembled WGS sequence"/>
</dbReference>
<dbReference type="EMBL" id="LK032382">
    <property type="protein sequence ID" value="CDY36715.1"/>
    <property type="molecule type" value="Genomic_DNA"/>
</dbReference>
<dbReference type="Gramene" id="CDY36715">
    <property type="protein sequence ID" value="CDY36715"/>
    <property type="gene ID" value="GSBRNA2T00062514001"/>
</dbReference>
<sequence>MPGGHYKLVHMIGIGLVNNVPRATSAYAAARQEDSQLCVDLTAANNVIALLWEEQDDMRAQLRAMERMFDVIASGNPEIMWAWDSVRQFVHRVPTLEE</sequence>
<dbReference type="PaxDb" id="3708-A0A078HED3"/>
<protein>
    <submittedName>
        <fullName evidence="1">BnaC02g31360D protein</fullName>
    </submittedName>
</protein>
<evidence type="ECO:0000313" key="1">
    <source>
        <dbReference type="EMBL" id="CDY36715.1"/>
    </source>
</evidence>
<evidence type="ECO:0000313" key="2">
    <source>
        <dbReference type="Proteomes" id="UP000028999"/>
    </source>
</evidence>
<organism evidence="1 2">
    <name type="scientific">Brassica napus</name>
    <name type="common">Rape</name>
    <dbReference type="NCBI Taxonomy" id="3708"/>
    <lineage>
        <taxon>Eukaryota</taxon>
        <taxon>Viridiplantae</taxon>
        <taxon>Streptophyta</taxon>
        <taxon>Embryophyta</taxon>
        <taxon>Tracheophyta</taxon>
        <taxon>Spermatophyta</taxon>
        <taxon>Magnoliopsida</taxon>
        <taxon>eudicotyledons</taxon>
        <taxon>Gunneridae</taxon>
        <taxon>Pentapetalae</taxon>
        <taxon>rosids</taxon>
        <taxon>malvids</taxon>
        <taxon>Brassicales</taxon>
        <taxon>Brassicaceae</taxon>
        <taxon>Brassiceae</taxon>
        <taxon>Brassica</taxon>
    </lineage>
</organism>
<proteinExistence type="predicted"/>
<gene>
    <name evidence="1" type="primary">BnaC02g31360D</name>
    <name evidence="1" type="ORF">GSBRNA2T00062514001</name>
</gene>